<feature type="domain" description="HTH araC/xylS-type" evidence="4">
    <location>
        <begin position="218"/>
        <end position="319"/>
    </location>
</feature>
<dbReference type="InterPro" id="IPR050204">
    <property type="entry name" value="AraC_XylS_family_regulators"/>
</dbReference>
<dbReference type="InterPro" id="IPR035418">
    <property type="entry name" value="AraC-bd_2"/>
</dbReference>
<dbReference type="PANTHER" id="PTHR46796">
    <property type="entry name" value="HTH-TYPE TRANSCRIPTIONAL ACTIVATOR RHAS-RELATED"/>
    <property type="match status" value="1"/>
</dbReference>
<dbReference type="Pfam" id="PF14525">
    <property type="entry name" value="AraC_binding_2"/>
    <property type="match status" value="1"/>
</dbReference>
<name>A0A3A9WK44_9ACTN</name>
<dbReference type="Pfam" id="PF12833">
    <property type="entry name" value="HTH_18"/>
    <property type="match status" value="1"/>
</dbReference>
<keyword evidence="3" id="KW-0804">Transcription</keyword>
<keyword evidence="1" id="KW-0805">Transcription regulation</keyword>
<protein>
    <submittedName>
        <fullName evidence="5">Helix-turn-helix domain-containing protein</fullName>
    </submittedName>
</protein>
<gene>
    <name evidence="6" type="ORF">D7318_02540</name>
    <name evidence="5" type="ORF">D7319_00350</name>
</gene>
<evidence type="ECO:0000256" key="2">
    <source>
        <dbReference type="ARBA" id="ARBA00023125"/>
    </source>
</evidence>
<dbReference type="GO" id="GO:0003700">
    <property type="term" value="F:DNA-binding transcription factor activity"/>
    <property type="evidence" value="ECO:0007669"/>
    <property type="project" value="InterPro"/>
</dbReference>
<evidence type="ECO:0000256" key="1">
    <source>
        <dbReference type="ARBA" id="ARBA00023015"/>
    </source>
</evidence>
<proteinExistence type="predicted"/>
<dbReference type="AlphaFoldDB" id="A0A3A9WK44"/>
<dbReference type="PANTHER" id="PTHR46796:SF6">
    <property type="entry name" value="ARAC SUBFAMILY"/>
    <property type="match status" value="1"/>
</dbReference>
<dbReference type="EMBL" id="RBDX01000001">
    <property type="protein sequence ID" value="RKN12902.1"/>
    <property type="molecule type" value="Genomic_DNA"/>
</dbReference>
<dbReference type="EMBL" id="RBDY01000001">
    <property type="protein sequence ID" value="RKN27886.1"/>
    <property type="molecule type" value="Genomic_DNA"/>
</dbReference>
<dbReference type="Proteomes" id="UP000275024">
    <property type="component" value="Unassembled WGS sequence"/>
</dbReference>
<evidence type="ECO:0000313" key="8">
    <source>
        <dbReference type="Proteomes" id="UP000275024"/>
    </source>
</evidence>
<evidence type="ECO:0000259" key="4">
    <source>
        <dbReference type="PROSITE" id="PS01124"/>
    </source>
</evidence>
<evidence type="ECO:0000313" key="7">
    <source>
        <dbReference type="Proteomes" id="UP000268652"/>
    </source>
</evidence>
<sequence length="326" mass="35704">MIRTVFRGEDLPRAERLAAFDALQAKSPHSMRFGSERPGEFLATARELELGAVNVVELTCSTADVWRTPRLIRESDPELYSVVFALRGEVAVTQADREAVLGGRDFALYDSSRPFRIHIAADRDTATLVRAHVPRALLPLPEGDADRLLAVPLPGEEGVGALFTRFLAGLTTGADAYRPADVPRLGTIALDLLTAALAHHAEAQDAVPSESRQGALLARIQAFVQRHLHDPRLAPGVIAAAHHISLSQLHRVFRAHDTTVSAWIRGLRLERARRDLADPALRAVPVHRIAARSGFRDHATFTRAFRAAYGAPPRDYRHRALGLPSA</sequence>
<dbReference type="InterPro" id="IPR009057">
    <property type="entry name" value="Homeodomain-like_sf"/>
</dbReference>
<evidence type="ECO:0000256" key="3">
    <source>
        <dbReference type="ARBA" id="ARBA00023163"/>
    </source>
</evidence>
<keyword evidence="2" id="KW-0238">DNA-binding</keyword>
<dbReference type="SUPFAM" id="SSF46689">
    <property type="entry name" value="Homeodomain-like"/>
    <property type="match status" value="1"/>
</dbReference>
<dbReference type="Gene3D" id="1.10.10.60">
    <property type="entry name" value="Homeodomain-like"/>
    <property type="match status" value="1"/>
</dbReference>
<evidence type="ECO:0000313" key="5">
    <source>
        <dbReference type="EMBL" id="RKN12902.1"/>
    </source>
</evidence>
<dbReference type="Proteomes" id="UP000268652">
    <property type="component" value="Unassembled WGS sequence"/>
</dbReference>
<keyword evidence="7" id="KW-1185">Reference proteome</keyword>
<accession>A0A3A9WK44</accession>
<dbReference type="GO" id="GO:0043565">
    <property type="term" value="F:sequence-specific DNA binding"/>
    <property type="evidence" value="ECO:0007669"/>
    <property type="project" value="InterPro"/>
</dbReference>
<evidence type="ECO:0000313" key="6">
    <source>
        <dbReference type="EMBL" id="RKN27886.1"/>
    </source>
</evidence>
<dbReference type="InterPro" id="IPR018060">
    <property type="entry name" value="HTH_AraC"/>
</dbReference>
<dbReference type="OrthoDB" id="9799345at2"/>
<reference evidence="7 8" key="1">
    <citation type="submission" date="2018-09" db="EMBL/GenBank/DDBJ databases">
        <title>Streptomyces sp. nov. DS1-2, an endophytic actinomycete isolated from roots of Dendrobium scabrilingue.</title>
        <authorList>
            <person name="Kuncharoen N."/>
            <person name="Kudo T."/>
            <person name="Ohkuma M."/>
            <person name="Yuki M."/>
            <person name="Tanasupawat S."/>
        </authorList>
    </citation>
    <scope>NUCLEOTIDE SEQUENCE [LARGE SCALE GENOMIC DNA]</scope>
    <source>
        <strain evidence="5 8">AZ1-7</strain>
        <strain evidence="6 7">DS1-2</strain>
    </source>
</reference>
<dbReference type="PROSITE" id="PS01124">
    <property type="entry name" value="HTH_ARAC_FAMILY_2"/>
    <property type="match status" value="1"/>
</dbReference>
<dbReference type="PROSITE" id="PS00041">
    <property type="entry name" value="HTH_ARAC_FAMILY_1"/>
    <property type="match status" value="1"/>
</dbReference>
<dbReference type="InterPro" id="IPR018062">
    <property type="entry name" value="HTH_AraC-typ_CS"/>
</dbReference>
<organism evidence="5 8">
    <name type="scientific">Streptomyces radicis</name>
    <dbReference type="NCBI Taxonomy" id="1750517"/>
    <lineage>
        <taxon>Bacteria</taxon>
        <taxon>Bacillati</taxon>
        <taxon>Actinomycetota</taxon>
        <taxon>Actinomycetes</taxon>
        <taxon>Kitasatosporales</taxon>
        <taxon>Streptomycetaceae</taxon>
        <taxon>Streptomyces</taxon>
    </lineage>
</organism>
<dbReference type="SMART" id="SM00342">
    <property type="entry name" value="HTH_ARAC"/>
    <property type="match status" value="1"/>
</dbReference>
<comment type="caution">
    <text evidence="5">The sequence shown here is derived from an EMBL/GenBank/DDBJ whole genome shotgun (WGS) entry which is preliminary data.</text>
</comment>